<dbReference type="InterPro" id="IPR001279">
    <property type="entry name" value="Metallo-B-lactamas"/>
</dbReference>
<evidence type="ECO:0000259" key="1">
    <source>
        <dbReference type="SMART" id="SM00849"/>
    </source>
</evidence>
<dbReference type="PANTHER" id="PTHR23131:SF4">
    <property type="entry name" value="METALLO-BETA-LACTAMASE SUPERFAMILY POTEIN"/>
    <property type="match status" value="1"/>
</dbReference>
<dbReference type="SMART" id="SM00849">
    <property type="entry name" value="Lactamase_B"/>
    <property type="match status" value="1"/>
</dbReference>
<proteinExistence type="predicted"/>
<dbReference type="InterPro" id="IPR048933">
    <property type="entry name" value="B_lactamase-like_C"/>
</dbReference>
<feature type="domain" description="Metallo-beta-lactamase" evidence="1">
    <location>
        <begin position="39"/>
        <end position="255"/>
    </location>
</feature>
<dbReference type="InterPro" id="IPR036866">
    <property type="entry name" value="RibonucZ/Hydroxyglut_hydro"/>
</dbReference>
<dbReference type="Pfam" id="PF21221">
    <property type="entry name" value="B_lactamase-like_C"/>
    <property type="match status" value="1"/>
</dbReference>
<organism evidence="2 3">
    <name type="scientific">Nisaea acidiphila</name>
    <dbReference type="NCBI Taxonomy" id="1862145"/>
    <lineage>
        <taxon>Bacteria</taxon>
        <taxon>Pseudomonadati</taxon>
        <taxon>Pseudomonadota</taxon>
        <taxon>Alphaproteobacteria</taxon>
        <taxon>Rhodospirillales</taxon>
        <taxon>Thalassobaculaceae</taxon>
        <taxon>Nisaea</taxon>
    </lineage>
</organism>
<evidence type="ECO:0000313" key="3">
    <source>
        <dbReference type="Proteomes" id="UP001060336"/>
    </source>
</evidence>
<dbReference type="InterPro" id="IPR050662">
    <property type="entry name" value="Sec-metab_biosynth-thioest"/>
</dbReference>
<dbReference type="InterPro" id="IPR036388">
    <property type="entry name" value="WH-like_DNA-bd_sf"/>
</dbReference>
<dbReference type="PANTHER" id="PTHR23131">
    <property type="entry name" value="ENDORIBONUCLEASE LACTB2"/>
    <property type="match status" value="1"/>
</dbReference>
<dbReference type="SUPFAM" id="SSF56281">
    <property type="entry name" value="Metallo-hydrolase/oxidoreductase"/>
    <property type="match status" value="1"/>
</dbReference>
<dbReference type="Proteomes" id="UP001060336">
    <property type="component" value="Chromosome"/>
</dbReference>
<name>A0A9J7AT16_9PROT</name>
<dbReference type="Gene3D" id="3.60.15.10">
    <property type="entry name" value="Ribonuclease Z/Hydroxyacylglutathione hydrolase-like"/>
    <property type="match status" value="1"/>
</dbReference>
<gene>
    <name evidence="2" type="ORF">NUH88_21760</name>
</gene>
<dbReference type="AlphaFoldDB" id="A0A9J7AT16"/>
<dbReference type="Gene3D" id="1.10.10.10">
    <property type="entry name" value="Winged helix-like DNA-binding domain superfamily/Winged helix DNA-binding domain"/>
    <property type="match status" value="1"/>
</dbReference>
<accession>A0A9J7AT16</accession>
<keyword evidence="3" id="KW-1185">Reference proteome</keyword>
<protein>
    <submittedName>
        <fullName evidence="2">MBL fold metallo-hydrolase</fullName>
    </submittedName>
</protein>
<evidence type="ECO:0000313" key="2">
    <source>
        <dbReference type="EMBL" id="UUX50002.1"/>
    </source>
</evidence>
<reference evidence="2" key="1">
    <citation type="submission" date="2022-08" db="EMBL/GenBank/DDBJ databases">
        <title>Nisaea acidiphila sp. nov., isolated from a marine algal debris and emended description of the genus Nisaea Urios et al. 2008.</title>
        <authorList>
            <person name="Kwon K."/>
        </authorList>
    </citation>
    <scope>NUCLEOTIDE SEQUENCE</scope>
    <source>
        <strain evidence="2">MEBiC11861</strain>
    </source>
</reference>
<dbReference type="Pfam" id="PF00753">
    <property type="entry name" value="Lactamase_B"/>
    <property type="match status" value="1"/>
</dbReference>
<dbReference type="KEGG" id="naci:NUH88_21760"/>
<dbReference type="RefSeq" id="WP_257768954.1">
    <property type="nucleotide sequence ID" value="NZ_CP102480.1"/>
</dbReference>
<sequence length="343" mass="38545">MFQELNYVMGDRRPEDGTLLEVAPGIYWLRLPLPFALNHVNLYLLEDDAGWVIVDCGLNSENCRAAWSRILADVIGSDPVQAIIGTHFHPDHVGLAGWLQERTGAPLWMSRTEWLNARAYYLDTSDDFVEQMVGFYGRLGLGGEVSGEMRAIGNEYRKLVSPIPPAFNRIGPDTRLTIGGRVWRPYFGAGHSPDHVCLYSETDNLMLGGDLLLPRITPIIAVWWTEPDANPLQDFLSFLGRMEGSEDEMLVLPGHDGPYRGVNFRIGALKSHHEERLDETISACERPASAAVIMKSLFDRELDLHQTRFAIGETLAHLHLLMRDGEIRRDEAEDGTYLYGRAA</sequence>
<dbReference type="EMBL" id="CP102480">
    <property type="protein sequence ID" value="UUX50002.1"/>
    <property type="molecule type" value="Genomic_DNA"/>
</dbReference>